<keyword evidence="3" id="KW-1185">Reference proteome</keyword>
<name>A0ABN2BZ45_9ACTN</name>
<evidence type="ECO:0008006" key="4">
    <source>
        <dbReference type="Google" id="ProtNLM"/>
    </source>
</evidence>
<organism evidence="2 3">
    <name type="scientific">Kribbella hippodromi</name>
    <dbReference type="NCBI Taxonomy" id="434347"/>
    <lineage>
        <taxon>Bacteria</taxon>
        <taxon>Bacillati</taxon>
        <taxon>Actinomycetota</taxon>
        <taxon>Actinomycetes</taxon>
        <taxon>Propionibacteriales</taxon>
        <taxon>Kribbellaceae</taxon>
        <taxon>Kribbella</taxon>
    </lineage>
</organism>
<comment type="caution">
    <text evidence="2">The sequence shown here is derived from an EMBL/GenBank/DDBJ whole genome shotgun (WGS) entry which is preliminary data.</text>
</comment>
<evidence type="ECO:0000256" key="1">
    <source>
        <dbReference type="SAM" id="SignalP"/>
    </source>
</evidence>
<feature type="chain" id="PRO_5046452586" description="Secreted protein" evidence="1">
    <location>
        <begin position="29"/>
        <end position="136"/>
    </location>
</feature>
<proteinExistence type="predicted"/>
<reference evidence="2 3" key="1">
    <citation type="journal article" date="2019" name="Int. J. Syst. Evol. Microbiol.">
        <title>The Global Catalogue of Microorganisms (GCM) 10K type strain sequencing project: providing services to taxonomists for standard genome sequencing and annotation.</title>
        <authorList>
            <consortium name="The Broad Institute Genomics Platform"/>
            <consortium name="The Broad Institute Genome Sequencing Center for Infectious Disease"/>
            <person name="Wu L."/>
            <person name="Ma J."/>
        </authorList>
    </citation>
    <scope>NUCLEOTIDE SEQUENCE [LARGE SCALE GENOMIC DNA]</scope>
    <source>
        <strain evidence="2 3">JCM 15572</strain>
    </source>
</reference>
<accession>A0ABN2BZ45</accession>
<evidence type="ECO:0000313" key="3">
    <source>
        <dbReference type="Proteomes" id="UP001501705"/>
    </source>
</evidence>
<feature type="signal peptide" evidence="1">
    <location>
        <begin position="1"/>
        <end position="28"/>
    </location>
</feature>
<dbReference type="RefSeq" id="WP_344231266.1">
    <property type="nucleotide sequence ID" value="NZ_BAAAPH010000001.1"/>
</dbReference>
<dbReference type="EMBL" id="BAAAPH010000001">
    <property type="protein sequence ID" value="GAA1548486.1"/>
    <property type="molecule type" value="Genomic_DNA"/>
</dbReference>
<evidence type="ECO:0000313" key="2">
    <source>
        <dbReference type="EMBL" id="GAA1548486.1"/>
    </source>
</evidence>
<sequence>MKRVWRALVAVPLVAAGITVGVTTNASATTGKPSGAPPSGVTCVSVTGAKACYQTGTDKVWVKDTKANGQSAAGTIKNAQGDPKWYRECFNTRGAAGGWVMCDFDVPNYRKGWLWAVNNPFIGAQDSTPINTGPII</sequence>
<dbReference type="Proteomes" id="UP001501705">
    <property type="component" value="Unassembled WGS sequence"/>
</dbReference>
<protein>
    <recommendedName>
        <fullName evidence="4">Secreted protein</fullName>
    </recommendedName>
</protein>
<keyword evidence="1" id="KW-0732">Signal</keyword>
<gene>
    <name evidence="2" type="ORF">GCM10009804_01030</name>
</gene>